<accession>A0A183HYL9</accession>
<dbReference type="STRING" id="387005.A0A183HYL9"/>
<evidence type="ECO:0000313" key="1">
    <source>
        <dbReference type="EMBL" id="VDP11669.1"/>
    </source>
</evidence>
<organism evidence="3">
    <name type="scientific">Onchocerca flexuosa</name>
    <dbReference type="NCBI Taxonomy" id="387005"/>
    <lineage>
        <taxon>Eukaryota</taxon>
        <taxon>Metazoa</taxon>
        <taxon>Ecdysozoa</taxon>
        <taxon>Nematoda</taxon>
        <taxon>Chromadorea</taxon>
        <taxon>Rhabditida</taxon>
        <taxon>Spirurina</taxon>
        <taxon>Spiruromorpha</taxon>
        <taxon>Filarioidea</taxon>
        <taxon>Onchocercidae</taxon>
        <taxon>Onchocerca</taxon>
    </lineage>
</organism>
<dbReference type="Proteomes" id="UP000267606">
    <property type="component" value="Unassembled WGS sequence"/>
</dbReference>
<dbReference type="EMBL" id="UZAJ01039874">
    <property type="protein sequence ID" value="VDP11669.1"/>
    <property type="molecule type" value="Genomic_DNA"/>
</dbReference>
<protein>
    <submittedName>
        <fullName evidence="3">Protein FAR1-RELATED SEQUENCE</fullName>
    </submittedName>
</protein>
<dbReference type="AlphaFoldDB" id="A0A183HYL9"/>
<proteinExistence type="predicted"/>
<evidence type="ECO:0000313" key="2">
    <source>
        <dbReference type="Proteomes" id="UP000267606"/>
    </source>
</evidence>
<name>A0A183HYL9_9BILA</name>
<dbReference type="WBParaSite" id="OFLC_0001258201-mRNA-1">
    <property type="protein sequence ID" value="OFLC_0001258201-mRNA-1"/>
    <property type="gene ID" value="OFLC_0001258201"/>
</dbReference>
<reference evidence="1 2" key="2">
    <citation type="submission" date="2018-11" db="EMBL/GenBank/DDBJ databases">
        <authorList>
            <consortium name="Pathogen Informatics"/>
        </authorList>
    </citation>
    <scope>NUCLEOTIDE SEQUENCE [LARGE SCALE GENOMIC DNA]</scope>
</reference>
<sequence>MVVLSLILIRSWPSELLIILEANELKRMLIGYGSKPGAFVKPSPTFPTFSTATLSPTYGPLPLFYPFFLPVKRSEKSDNQWLFFMNNCKQTFKKTKVCDQETKAIMMSIATLHGSVTSSMNSYDSSCEMKCFAEEKNQAPYGLPFGRMPSGPMDARSMSPTYAAFVMQQAAQTMSPTFEMYRNFPFGPASPSSLFQ</sequence>
<keyword evidence="2" id="KW-1185">Reference proteome</keyword>
<evidence type="ECO:0000313" key="3">
    <source>
        <dbReference type="WBParaSite" id="OFLC_0001258201-mRNA-1"/>
    </source>
</evidence>
<reference evidence="3" key="1">
    <citation type="submission" date="2016-06" db="UniProtKB">
        <authorList>
            <consortium name="WormBaseParasite"/>
        </authorList>
    </citation>
    <scope>IDENTIFICATION</scope>
</reference>
<gene>
    <name evidence="1" type="ORF">OFLC_LOCUS12581</name>
</gene>